<dbReference type="SUPFAM" id="SSF47384">
    <property type="entry name" value="Homodimeric domain of signal transducing histidine kinase"/>
    <property type="match status" value="1"/>
</dbReference>
<dbReference type="Pfam" id="PF12974">
    <property type="entry name" value="Phosphonate-bd"/>
    <property type="match status" value="1"/>
</dbReference>
<dbReference type="OrthoDB" id="5480480at2"/>
<dbReference type="STRING" id="83449.BON30_35875"/>
<dbReference type="PANTHER" id="PTHR43065:SF42">
    <property type="entry name" value="TWO-COMPONENT SENSOR PPRA"/>
    <property type="match status" value="1"/>
</dbReference>
<dbReference type="InterPro" id="IPR003594">
    <property type="entry name" value="HATPase_dom"/>
</dbReference>
<dbReference type="Gene3D" id="3.40.190.10">
    <property type="entry name" value="Periplasmic binding protein-like II"/>
    <property type="match status" value="2"/>
</dbReference>
<dbReference type="PROSITE" id="PS50109">
    <property type="entry name" value="HIS_KIN"/>
    <property type="match status" value="1"/>
</dbReference>
<dbReference type="Proteomes" id="UP000182229">
    <property type="component" value="Unassembled WGS sequence"/>
</dbReference>
<dbReference type="InterPro" id="IPR036890">
    <property type="entry name" value="HATPase_C_sf"/>
</dbReference>
<reference evidence="6" key="1">
    <citation type="submission" date="2016-11" db="EMBL/GenBank/DDBJ databases">
        <authorList>
            <person name="Shukria A."/>
            <person name="Stevens D.C."/>
        </authorList>
    </citation>
    <scope>NUCLEOTIDE SEQUENCE [LARGE SCALE GENOMIC DNA]</scope>
    <source>
        <strain evidence="6">Cbfe23</strain>
    </source>
</reference>
<evidence type="ECO:0000256" key="1">
    <source>
        <dbReference type="ARBA" id="ARBA00000085"/>
    </source>
</evidence>
<dbReference type="EMBL" id="MPIN01000012">
    <property type="protein sequence ID" value="OJH35983.1"/>
    <property type="molecule type" value="Genomic_DNA"/>
</dbReference>
<evidence type="ECO:0000256" key="3">
    <source>
        <dbReference type="ARBA" id="ARBA00022553"/>
    </source>
</evidence>
<gene>
    <name evidence="5" type="ORF">BON30_35875</name>
</gene>
<keyword evidence="6" id="KW-1185">Reference proteome</keyword>
<evidence type="ECO:0000313" key="5">
    <source>
        <dbReference type="EMBL" id="OJH35983.1"/>
    </source>
</evidence>
<dbReference type="InterPro" id="IPR004358">
    <property type="entry name" value="Sig_transdc_His_kin-like_C"/>
</dbReference>
<evidence type="ECO:0000256" key="2">
    <source>
        <dbReference type="ARBA" id="ARBA00012438"/>
    </source>
</evidence>
<feature type="domain" description="Histidine kinase" evidence="4">
    <location>
        <begin position="494"/>
        <end position="719"/>
    </location>
</feature>
<dbReference type="SMART" id="SM00387">
    <property type="entry name" value="HATPase_c"/>
    <property type="match status" value="1"/>
</dbReference>
<dbReference type="SUPFAM" id="SSF55874">
    <property type="entry name" value="ATPase domain of HSP90 chaperone/DNA topoisomerase II/histidine kinase"/>
    <property type="match status" value="1"/>
</dbReference>
<dbReference type="AlphaFoldDB" id="A0A1L9B1E2"/>
<keyword evidence="5" id="KW-0808">Transferase</keyword>
<comment type="caution">
    <text evidence="5">The sequence shown here is derived from an EMBL/GenBank/DDBJ whole genome shotgun (WGS) entry which is preliminary data.</text>
</comment>
<dbReference type="EC" id="2.7.13.3" evidence="2"/>
<evidence type="ECO:0000313" key="6">
    <source>
        <dbReference type="Proteomes" id="UP000182229"/>
    </source>
</evidence>
<dbReference type="GO" id="GO:0000155">
    <property type="term" value="F:phosphorelay sensor kinase activity"/>
    <property type="evidence" value="ECO:0007669"/>
    <property type="project" value="InterPro"/>
</dbReference>
<dbReference type="Pfam" id="PF02518">
    <property type="entry name" value="HATPase_c"/>
    <property type="match status" value="1"/>
</dbReference>
<keyword evidence="5" id="KW-0418">Kinase</keyword>
<dbReference type="PANTHER" id="PTHR43065">
    <property type="entry name" value="SENSOR HISTIDINE KINASE"/>
    <property type="match status" value="1"/>
</dbReference>
<keyword evidence="3" id="KW-0597">Phosphoprotein</keyword>
<evidence type="ECO:0000259" key="4">
    <source>
        <dbReference type="PROSITE" id="PS50109"/>
    </source>
</evidence>
<name>A0A1L9B1E2_9BACT</name>
<dbReference type="InterPro" id="IPR005467">
    <property type="entry name" value="His_kinase_dom"/>
</dbReference>
<dbReference type="InterPro" id="IPR003661">
    <property type="entry name" value="HisK_dim/P_dom"/>
</dbReference>
<dbReference type="Gene3D" id="1.10.287.130">
    <property type="match status" value="1"/>
</dbReference>
<dbReference type="CDD" id="cd00082">
    <property type="entry name" value="HisKA"/>
    <property type="match status" value="1"/>
</dbReference>
<comment type="catalytic activity">
    <reaction evidence="1">
        <text>ATP + protein L-histidine = ADP + protein N-phospho-L-histidine.</text>
        <dbReference type="EC" id="2.7.13.3"/>
    </reaction>
</comment>
<reference evidence="5 6" key="2">
    <citation type="submission" date="2016-12" db="EMBL/GenBank/DDBJ databases">
        <title>Draft Genome Sequence of Cystobacter ferrugineus Strain Cbfe23.</title>
        <authorList>
            <person name="Akbar S."/>
            <person name="Dowd S.E."/>
            <person name="Stevens D.C."/>
        </authorList>
    </citation>
    <scope>NUCLEOTIDE SEQUENCE [LARGE SCALE GENOMIC DNA]</scope>
    <source>
        <strain evidence="5 6">Cbfe23</strain>
    </source>
</reference>
<proteinExistence type="predicted"/>
<accession>A0A1L9B1E2</accession>
<dbReference type="Gene3D" id="3.30.450.20">
    <property type="entry name" value="PAS domain"/>
    <property type="match status" value="1"/>
</dbReference>
<dbReference type="InterPro" id="IPR036097">
    <property type="entry name" value="HisK_dim/P_sf"/>
</dbReference>
<dbReference type="PRINTS" id="PR00344">
    <property type="entry name" value="BCTRLSENSOR"/>
</dbReference>
<dbReference type="RefSeq" id="WP_071903009.1">
    <property type="nucleotide sequence ID" value="NZ_MPIN01000012.1"/>
</dbReference>
<dbReference type="SUPFAM" id="SSF53850">
    <property type="entry name" value="Periplasmic binding protein-like II"/>
    <property type="match status" value="1"/>
</dbReference>
<organism evidence="5 6">
    <name type="scientific">Cystobacter ferrugineus</name>
    <dbReference type="NCBI Taxonomy" id="83449"/>
    <lineage>
        <taxon>Bacteria</taxon>
        <taxon>Pseudomonadati</taxon>
        <taxon>Myxococcota</taxon>
        <taxon>Myxococcia</taxon>
        <taxon>Myxococcales</taxon>
        <taxon>Cystobacterineae</taxon>
        <taxon>Archangiaceae</taxon>
        <taxon>Cystobacter</taxon>
    </lineage>
</organism>
<dbReference type="Gene3D" id="3.30.565.10">
    <property type="entry name" value="Histidine kinase-like ATPase, C-terminal domain"/>
    <property type="match status" value="1"/>
</dbReference>
<sequence length="739" mass="80405">MSLTAMPIRFLLSPSLGEVKEHVRAELFGRALAQRLGRPILVELAPSYEVLERELAEERVELVWGTAEQCTHFASRARAVLRAVRAGQGSYYSALLCRASRPLTSSTLQGTRAAWVAPRSTAGYLLPTRYLTEEGHPPADTFREERFFGTYRKALLAVLEGEADVAAIYTSHPEEDTVRAYLAEHLGTDERQLLPFAYTHATPADGLIITSRLPEADAATLVSVLTSIAGSTGGLEPMLGLFDSEGFVLASEATARTHAPRAARQTDYLAAELDAEQRCLRLWTPTGRAFGRDVREAEGRPLGEALGMEAGGALAALARSARHSGGGRVEYRLEVEGETRWFAAEATLRTPAEPTREATTAVLVRDVTELRAQEERLYRLASFPLLHPEPLLELGPDGVPHYANPAAHKAFTDLLQLGARHPVVVAALAAARRAMAGDTPSVQWQGRHWELTVTHLVDPEGLRVFAKDVTARKQMEAQLFKADRLAALGSLAGAVGHEMGNPLAYMLANIGFAREELTRVAEALRAQDHALSTDVADVLEALIEAADGAHRLKTIVQDLRTLSRAPPEQHKTVDVIPLLEHALSLVRVELRHRARLETDFRPVPRVEGDESRLTQVFVNLLLNALQAMDEPDAANNVLRVAAYTGETGELVVEIQDTGRGMSPEVVARIFEPFFTTRRTNTGLGLSVSHAIVTGLGGTLRADSREGEGTLLTVVLPAAQEMNLLETELGDEPDHAAEGK</sequence>
<protein>
    <recommendedName>
        <fullName evidence="2">histidine kinase</fullName>
        <ecNumber evidence="2">2.7.13.3</ecNumber>
    </recommendedName>
</protein>